<dbReference type="Pfam" id="PF09580">
    <property type="entry name" value="Spore_YhcN_YlaJ"/>
    <property type="match status" value="1"/>
</dbReference>
<dbReference type="RefSeq" id="WP_090398338.1">
    <property type="nucleotide sequence ID" value="NZ_FNEN01000007.1"/>
</dbReference>
<dbReference type="OrthoDB" id="2968939at2"/>
<sequence>MKKMALSLTAFSIITAGLAGCGDVDNQAGDPGRNAGNQVGQQQQDAGQAGWDRTDRGDRGEGPITDMFTVDDRGDGQQNQNPRTNQGQGGAGNQNMDDMFTGQNQNQTGNGWGGDDGEQQDIEQTVSDMDNVESTHVVVDDDNVLVGVRTTGDDGDETTDDIREELEDETDKEVYVTDDPDMFDEIGGAADDLAEGTGQAVDEAGSTIDGIIEDLSDAAQRPFEQSR</sequence>
<organism evidence="3 4">
    <name type="scientific">Natribacillus halophilus</name>
    <dbReference type="NCBI Taxonomy" id="549003"/>
    <lineage>
        <taxon>Bacteria</taxon>
        <taxon>Bacillati</taxon>
        <taxon>Bacillota</taxon>
        <taxon>Bacilli</taxon>
        <taxon>Bacillales</taxon>
        <taxon>Bacillaceae</taxon>
        <taxon>Natribacillus</taxon>
    </lineage>
</organism>
<dbReference type="EMBL" id="FNEN01000007">
    <property type="protein sequence ID" value="SDI85017.1"/>
    <property type="molecule type" value="Genomic_DNA"/>
</dbReference>
<evidence type="ECO:0000256" key="1">
    <source>
        <dbReference type="SAM" id="MobiDB-lite"/>
    </source>
</evidence>
<proteinExistence type="predicted"/>
<dbReference type="PROSITE" id="PS51257">
    <property type="entry name" value="PROKAR_LIPOPROTEIN"/>
    <property type="match status" value="1"/>
</dbReference>
<name>A0A1G8NXP1_9BACI</name>
<dbReference type="Proteomes" id="UP000198853">
    <property type="component" value="Unassembled WGS sequence"/>
</dbReference>
<protein>
    <submittedName>
        <fullName evidence="3">Sporulation lipoprotein YhcN/YlaJ (Spore_YhcN_YlaJ)</fullName>
    </submittedName>
</protein>
<feature type="compositionally biased region" description="Low complexity" evidence="1">
    <location>
        <begin position="35"/>
        <end position="50"/>
    </location>
</feature>
<keyword evidence="3" id="KW-0449">Lipoprotein</keyword>
<feature type="signal peptide" evidence="2">
    <location>
        <begin position="1"/>
        <end position="21"/>
    </location>
</feature>
<feature type="compositionally biased region" description="Basic and acidic residues" evidence="1">
    <location>
        <begin position="52"/>
        <end position="61"/>
    </location>
</feature>
<feature type="chain" id="PRO_5038893771" evidence="2">
    <location>
        <begin position="22"/>
        <end position="227"/>
    </location>
</feature>
<reference evidence="3 4" key="1">
    <citation type="submission" date="2016-10" db="EMBL/GenBank/DDBJ databases">
        <authorList>
            <person name="de Groot N.N."/>
        </authorList>
    </citation>
    <scope>NUCLEOTIDE SEQUENCE [LARGE SCALE GENOMIC DNA]</scope>
    <source>
        <strain evidence="3 4">DSM 21771</strain>
    </source>
</reference>
<accession>A0A1G8NXP1</accession>
<evidence type="ECO:0000313" key="4">
    <source>
        <dbReference type="Proteomes" id="UP000198853"/>
    </source>
</evidence>
<evidence type="ECO:0000256" key="2">
    <source>
        <dbReference type="SAM" id="SignalP"/>
    </source>
</evidence>
<keyword evidence="2" id="KW-0732">Signal</keyword>
<keyword evidence="4" id="KW-1185">Reference proteome</keyword>
<dbReference type="AlphaFoldDB" id="A0A1G8NXP1"/>
<gene>
    <name evidence="3" type="ORF">SAMN04488123_10789</name>
</gene>
<feature type="region of interest" description="Disordered" evidence="1">
    <location>
        <begin position="25"/>
        <end position="119"/>
    </location>
</feature>
<dbReference type="InterPro" id="IPR019076">
    <property type="entry name" value="Spore_lipoprot_YhcN/YlaJ-like"/>
</dbReference>
<evidence type="ECO:0000313" key="3">
    <source>
        <dbReference type="EMBL" id="SDI85017.1"/>
    </source>
</evidence>